<feature type="chain" id="PRO_5009138728" description="von Hippel-Lindau disease tumour suppressor beta domain-containing protein" evidence="2">
    <location>
        <begin position="29"/>
        <end position="474"/>
    </location>
</feature>
<dbReference type="InterPro" id="IPR037140">
    <property type="entry name" value="VHL_beta_dom_sf"/>
</dbReference>
<gene>
    <name evidence="4" type="ORF">AUC69_10615</name>
</gene>
<dbReference type="Pfam" id="PF01847">
    <property type="entry name" value="VHL"/>
    <property type="match status" value="1"/>
</dbReference>
<dbReference type="InterPro" id="IPR036208">
    <property type="entry name" value="VHL_sf"/>
</dbReference>
<dbReference type="EMBL" id="LPWF01000023">
    <property type="protein sequence ID" value="ODR98318.1"/>
    <property type="molecule type" value="Genomic_DNA"/>
</dbReference>
<proteinExistence type="predicted"/>
<evidence type="ECO:0000313" key="4">
    <source>
        <dbReference type="EMBL" id="ODR98318.1"/>
    </source>
</evidence>
<reference evidence="4 5" key="1">
    <citation type="journal article" date="2016" name="Environ. Microbiol.">
        <title>New Methyloceanibacter diversity from North Sea sediments includes methanotroph containing solely the soluble methane monooxygenase.</title>
        <authorList>
            <person name="Vekeman B."/>
            <person name="Kerckhof F.M."/>
            <person name="Cremers G."/>
            <person name="de Vos P."/>
            <person name="Vandamme P."/>
            <person name="Boon N."/>
            <person name="Op den Camp H.J."/>
            <person name="Heylen K."/>
        </authorList>
    </citation>
    <scope>NUCLEOTIDE SEQUENCE [LARGE SCALE GENOMIC DNA]</scope>
    <source>
        <strain evidence="4 5">R-67175</strain>
    </source>
</reference>
<keyword evidence="2" id="KW-0732">Signal</keyword>
<dbReference type="Gene3D" id="2.60.40.780">
    <property type="entry name" value="von Hippel-Lindau disease tumour suppressor, beta domain"/>
    <property type="match status" value="1"/>
</dbReference>
<feature type="compositionally biased region" description="Low complexity" evidence="1">
    <location>
        <begin position="364"/>
        <end position="383"/>
    </location>
</feature>
<evidence type="ECO:0000313" key="5">
    <source>
        <dbReference type="Proteomes" id="UP000094472"/>
    </source>
</evidence>
<organism evidence="4 5">
    <name type="scientific">Methyloceanibacter superfactus</name>
    <dbReference type="NCBI Taxonomy" id="1774969"/>
    <lineage>
        <taxon>Bacteria</taxon>
        <taxon>Pseudomonadati</taxon>
        <taxon>Pseudomonadota</taxon>
        <taxon>Alphaproteobacteria</taxon>
        <taxon>Hyphomicrobiales</taxon>
        <taxon>Hyphomicrobiaceae</taxon>
        <taxon>Methyloceanibacter</taxon>
    </lineage>
</organism>
<dbReference type="AlphaFoldDB" id="A0A1E3VXQ2"/>
<evidence type="ECO:0000259" key="3">
    <source>
        <dbReference type="Pfam" id="PF01847"/>
    </source>
</evidence>
<dbReference type="STRING" id="1774969.AUC69_10615"/>
<evidence type="ECO:0000256" key="2">
    <source>
        <dbReference type="SAM" id="SignalP"/>
    </source>
</evidence>
<dbReference type="SUPFAM" id="SSF49468">
    <property type="entry name" value="VHL"/>
    <property type="match status" value="1"/>
</dbReference>
<accession>A0A1E3VXQ2</accession>
<feature type="region of interest" description="Disordered" evidence="1">
    <location>
        <begin position="241"/>
        <end position="277"/>
    </location>
</feature>
<feature type="domain" description="von Hippel-Lindau disease tumour suppressor beta" evidence="3">
    <location>
        <begin position="276"/>
        <end position="335"/>
    </location>
</feature>
<evidence type="ECO:0000256" key="1">
    <source>
        <dbReference type="SAM" id="MobiDB-lite"/>
    </source>
</evidence>
<name>A0A1E3VXQ2_9HYPH</name>
<comment type="caution">
    <text evidence="4">The sequence shown here is derived from an EMBL/GenBank/DDBJ whole genome shotgun (WGS) entry which is preliminary data.</text>
</comment>
<sequence length="474" mass="50018">MSPKSLLLPIFLLFSLCLWPALTTPAFAQDGDMTWQFSEANDPDNKGAMTARLVYGVPETDNVQVMGVCDARPSTGVKFSSMTFGADIGDLANGADAELRFSGGGFEQTLKGNVQRAAEEGLNGVHLDIEHGDKLWTAFAEKDMLDYQVPGYRAAPLKLEPGRDKIKSFIEACRTYEKAVLGDQTTSTAETGDESPELDAFNSAKELGTVAGFEAFLSNYSSGFYADLARAYIDKLNAASKPQAAAPPPPPAAPPAPAEVTTAPGPDPSCRSLSSLRSQGSSANAKLIVINKSGMYRSVMWIDFNGQPKDYGGLNTGDQMTLDTFVGHPWMIADGPGDCIEIVMPHPGTRVVTLTGPGGTVQTAPAPQKKAAPAPAPAPKKAAAPKCRSRSVLIDGKCILKSNAPGYCGPGYRVKNGKCVPGAYVPPKRSKPSGHGCPPDQSGARRSSVTTTISLGGFARLADVEPHRQRLDAA</sequence>
<dbReference type="InterPro" id="IPR024053">
    <property type="entry name" value="VHL_beta_dom"/>
</dbReference>
<feature type="region of interest" description="Disordered" evidence="1">
    <location>
        <begin position="424"/>
        <end position="448"/>
    </location>
</feature>
<keyword evidence="5" id="KW-1185">Reference proteome</keyword>
<dbReference type="Proteomes" id="UP000094472">
    <property type="component" value="Unassembled WGS sequence"/>
</dbReference>
<feature type="region of interest" description="Disordered" evidence="1">
    <location>
        <begin position="361"/>
        <end position="383"/>
    </location>
</feature>
<protein>
    <recommendedName>
        <fullName evidence="3">von Hippel-Lindau disease tumour suppressor beta domain-containing protein</fullName>
    </recommendedName>
</protein>
<feature type="compositionally biased region" description="Pro residues" evidence="1">
    <location>
        <begin position="245"/>
        <end position="257"/>
    </location>
</feature>
<feature type="signal peptide" evidence="2">
    <location>
        <begin position="1"/>
        <end position="28"/>
    </location>
</feature>